<feature type="transmembrane region" description="Helical" evidence="6">
    <location>
        <begin position="301"/>
        <end position="321"/>
    </location>
</feature>
<organism evidence="8 9">
    <name type="scientific">Edwardsiella anguillarum ET080813</name>
    <dbReference type="NCBI Taxonomy" id="667120"/>
    <lineage>
        <taxon>Bacteria</taxon>
        <taxon>Pseudomonadati</taxon>
        <taxon>Pseudomonadota</taxon>
        <taxon>Gammaproteobacteria</taxon>
        <taxon>Enterobacterales</taxon>
        <taxon>Hafniaceae</taxon>
        <taxon>Edwardsiella</taxon>
    </lineage>
</organism>
<accession>A0A076LNB2</accession>
<dbReference type="PANTHER" id="PTHR42718:SF9">
    <property type="entry name" value="MAJOR FACILITATOR SUPERFAMILY MULTIDRUG TRANSPORTER MFSC"/>
    <property type="match status" value="1"/>
</dbReference>
<name>A0A076LNB2_9GAMM</name>
<evidence type="ECO:0000313" key="9">
    <source>
        <dbReference type="Proteomes" id="UP000028681"/>
    </source>
</evidence>
<feature type="transmembrane region" description="Helical" evidence="6">
    <location>
        <begin position="208"/>
        <end position="226"/>
    </location>
</feature>
<dbReference type="AlphaFoldDB" id="A0A076LNB2"/>
<dbReference type="PANTHER" id="PTHR42718">
    <property type="entry name" value="MAJOR FACILITATOR SUPERFAMILY MULTIDRUG TRANSPORTER MFSC"/>
    <property type="match status" value="1"/>
</dbReference>
<dbReference type="CDD" id="cd17321">
    <property type="entry name" value="MFS_MMR_MDR_like"/>
    <property type="match status" value="1"/>
</dbReference>
<sequence length="459" mass="48150">MTPSLSDGLPPRQRYGAMLAIALGIAIAVLDGAIANVALPSIARDLHASAADAIWIVNAYQLAVTVSLLSLAALGERIGYRRIFLSGCLLFSLTSLACALSDSLLTLTLSRVLQGFAAAALMSVNSALIRLIYPQHQLGRGMGLNALVVAVSSAAGPTIAAAVLALGDWPWLFAINIPFGLAAWLIGRRTLPRNPPAAARPPFDRQSALLNALTFGLLLSLISGLAQHQSPALLWLELVALLCSATLLIRRERRQPQPLLPIDLMRIPIFTLSITTSICSFCAQMLALVSLPFFLQRTLGYGEVMTGLLLTPWPLATMVMAPLSGRLVERFNAGLLGCVGMALTGVGLLALALLPAQPDSAAIIWRMALCGAGFGLFQSPNNHTMIASAPRQRSGGASGMLGTARLFGQTLGAALVALMFNWLGDDGGTHGALLLGAVCAALAAAVSMMRTRGLTHAER</sequence>
<feature type="transmembrane region" description="Helical" evidence="6">
    <location>
        <begin position="169"/>
        <end position="187"/>
    </location>
</feature>
<feature type="transmembrane region" description="Helical" evidence="6">
    <location>
        <begin position="144"/>
        <end position="163"/>
    </location>
</feature>
<dbReference type="SUPFAM" id="SSF103473">
    <property type="entry name" value="MFS general substrate transporter"/>
    <property type="match status" value="1"/>
</dbReference>
<keyword evidence="4 6" id="KW-1133">Transmembrane helix</keyword>
<dbReference type="FunFam" id="1.20.1250.20:FF:000168">
    <property type="entry name" value="Transporter, major facilitator family"/>
    <property type="match status" value="1"/>
</dbReference>
<evidence type="ECO:0000256" key="3">
    <source>
        <dbReference type="ARBA" id="ARBA00022692"/>
    </source>
</evidence>
<comment type="subcellular location">
    <subcellularLocation>
        <location evidence="1">Membrane</location>
        <topology evidence="1">Multi-pass membrane protein</topology>
    </subcellularLocation>
</comment>
<dbReference type="Gene3D" id="1.20.1250.20">
    <property type="entry name" value="MFS general substrate transporter like domains"/>
    <property type="match status" value="1"/>
</dbReference>
<evidence type="ECO:0000313" key="8">
    <source>
        <dbReference type="EMBL" id="AIJ09995.1"/>
    </source>
</evidence>
<feature type="transmembrane region" description="Helical" evidence="6">
    <location>
        <begin position="112"/>
        <end position="132"/>
    </location>
</feature>
<feature type="transmembrane region" description="Helical" evidence="6">
    <location>
        <begin position="398"/>
        <end position="423"/>
    </location>
</feature>
<dbReference type="PRINTS" id="PR01036">
    <property type="entry name" value="TCRTETB"/>
</dbReference>
<dbReference type="GO" id="GO:0016020">
    <property type="term" value="C:membrane"/>
    <property type="evidence" value="ECO:0007669"/>
    <property type="project" value="UniProtKB-SubCell"/>
</dbReference>
<keyword evidence="2" id="KW-0813">Transport</keyword>
<dbReference type="FunFam" id="1.20.1720.10:FF:000011">
    <property type="entry name" value="Transporter, major facilitator family"/>
    <property type="match status" value="1"/>
</dbReference>
<feature type="transmembrane region" description="Helical" evidence="6">
    <location>
        <begin position="360"/>
        <end position="377"/>
    </location>
</feature>
<dbReference type="InterPro" id="IPR020846">
    <property type="entry name" value="MFS_dom"/>
</dbReference>
<feature type="transmembrane region" description="Helical" evidence="6">
    <location>
        <begin position="54"/>
        <end position="74"/>
    </location>
</feature>
<dbReference type="Gene3D" id="1.20.1720.10">
    <property type="entry name" value="Multidrug resistance protein D"/>
    <property type="match status" value="1"/>
</dbReference>
<dbReference type="HOGENOM" id="CLU_000960_28_3_6"/>
<evidence type="ECO:0000256" key="6">
    <source>
        <dbReference type="SAM" id="Phobius"/>
    </source>
</evidence>
<keyword evidence="3 6" id="KW-0812">Transmembrane</keyword>
<dbReference type="RefSeq" id="WP_034165044.1">
    <property type="nucleotide sequence ID" value="NZ_CP006664.1"/>
</dbReference>
<reference evidence="8 9" key="1">
    <citation type="journal article" date="2012" name="PLoS ONE">
        <title>Edwardsiella comparative phylogenomics reveal the new intra/inter-species taxonomic relationships, virulence evolution and niche adaptation mechanisms.</title>
        <authorList>
            <person name="Yang M."/>
            <person name="Lv Y."/>
            <person name="Xiao J."/>
            <person name="Wu H."/>
            <person name="Zheng H."/>
            <person name="Liu Q."/>
            <person name="Zhang Y."/>
            <person name="Wang Q."/>
        </authorList>
    </citation>
    <scope>NUCLEOTIDE SEQUENCE [LARGE SCALE GENOMIC DNA]</scope>
    <source>
        <strain evidence="9">080813</strain>
    </source>
</reference>
<gene>
    <name evidence="8" type="ORF">ETEE_3575</name>
</gene>
<proteinExistence type="predicted"/>
<feature type="transmembrane region" description="Helical" evidence="6">
    <location>
        <begin position="429"/>
        <end position="449"/>
    </location>
</feature>
<feature type="transmembrane region" description="Helical" evidence="6">
    <location>
        <begin position="333"/>
        <end position="354"/>
    </location>
</feature>
<evidence type="ECO:0000256" key="4">
    <source>
        <dbReference type="ARBA" id="ARBA00022989"/>
    </source>
</evidence>
<dbReference type="Pfam" id="PF07690">
    <property type="entry name" value="MFS_1"/>
    <property type="match status" value="1"/>
</dbReference>
<feature type="transmembrane region" description="Helical" evidence="6">
    <location>
        <begin position="269"/>
        <end position="295"/>
    </location>
</feature>
<evidence type="ECO:0000256" key="2">
    <source>
        <dbReference type="ARBA" id="ARBA00022448"/>
    </source>
</evidence>
<dbReference type="InterPro" id="IPR036259">
    <property type="entry name" value="MFS_trans_sf"/>
</dbReference>
<feature type="domain" description="Major facilitator superfamily (MFS) profile" evidence="7">
    <location>
        <begin position="17"/>
        <end position="455"/>
    </location>
</feature>
<dbReference type="EMBL" id="CP006664">
    <property type="protein sequence ID" value="AIJ09995.1"/>
    <property type="molecule type" value="Genomic_DNA"/>
</dbReference>
<protein>
    <submittedName>
        <fullName evidence="8">Transporter, major facilitator family</fullName>
    </submittedName>
</protein>
<keyword evidence="5 6" id="KW-0472">Membrane</keyword>
<dbReference type="KEGG" id="ete:ETEE_3575"/>
<dbReference type="GeneID" id="33941001"/>
<evidence type="ECO:0000259" key="7">
    <source>
        <dbReference type="PROSITE" id="PS50850"/>
    </source>
</evidence>
<feature type="transmembrane region" description="Helical" evidence="6">
    <location>
        <begin position="83"/>
        <end position="106"/>
    </location>
</feature>
<evidence type="ECO:0000256" key="1">
    <source>
        <dbReference type="ARBA" id="ARBA00004141"/>
    </source>
</evidence>
<dbReference type="InterPro" id="IPR011701">
    <property type="entry name" value="MFS"/>
</dbReference>
<dbReference type="Proteomes" id="UP000028681">
    <property type="component" value="Chromosome"/>
</dbReference>
<feature type="transmembrane region" description="Helical" evidence="6">
    <location>
        <begin position="15"/>
        <end position="34"/>
    </location>
</feature>
<dbReference type="GO" id="GO:0022857">
    <property type="term" value="F:transmembrane transporter activity"/>
    <property type="evidence" value="ECO:0007669"/>
    <property type="project" value="InterPro"/>
</dbReference>
<dbReference type="PROSITE" id="PS50850">
    <property type="entry name" value="MFS"/>
    <property type="match status" value="1"/>
</dbReference>
<feature type="transmembrane region" description="Helical" evidence="6">
    <location>
        <begin position="232"/>
        <end position="249"/>
    </location>
</feature>
<evidence type="ECO:0000256" key="5">
    <source>
        <dbReference type="ARBA" id="ARBA00023136"/>
    </source>
</evidence>